<evidence type="ECO:0000313" key="2">
    <source>
        <dbReference type="EMBL" id="GLK01919.1"/>
    </source>
</evidence>
<feature type="transmembrane region" description="Helical" evidence="1">
    <location>
        <begin position="74"/>
        <end position="99"/>
    </location>
</feature>
<keyword evidence="3" id="KW-1185">Reference proteome</keyword>
<name>A0A9W6HSN9_9MICO</name>
<dbReference type="Pfam" id="PF19779">
    <property type="entry name" value="DUF6264"/>
    <property type="match status" value="1"/>
</dbReference>
<dbReference type="AlphaFoldDB" id="A0A9W6HSN9"/>
<keyword evidence="1" id="KW-0812">Transmembrane</keyword>
<dbReference type="EMBL" id="BSET01000001">
    <property type="protein sequence ID" value="GLK01919.1"/>
    <property type="molecule type" value="Genomic_DNA"/>
</dbReference>
<reference evidence="2" key="2">
    <citation type="submission" date="2023-01" db="EMBL/GenBank/DDBJ databases">
        <authorList>
            <person name="Sun Q."/>
            <person name="Evtushenko L."/>
        </authorList>
    </citation>
    <scope>NUCLEOTIDE SEQUENCE</scope>
    <source>
        <strain evidence="2">VKM Ac-1958</strain>
    </source>
</reference>
<evidence type="ECO:0000313" key="3">
    <source>
        <dbReference type="Proteomes" id="UP001142325"/>
    </source>
</evidence>
<proteinExistence type="predicted"/>
<sequence length="114" mass="12061">MLLAYGLVTVIMSAISYLDVASVMNESMRMLGIDGEFTNYGQGKIWGVVAGIVLIVGWMLTAAMSVLRLRSGRLTWWVPVAGAVVFTLLAAAALTVPMFGDPAFAAYLSRAAGS</sequence>
<accession>A0A9W6HSN9</accession>
<reference evidence="2" key="1">
    <citation type="journal article" date="2014" name="Int. J. Syst. Evol. Microbiol.">
        <title>Complete genome sequence of Corynebacterium casei LMG S-19264T (=DSM 44701T), isolated from a smear-ripened cheese.</title>
        <authorList>
            <consortium name="US DOE Joint Genome Institute (JGI-PGF)"/>
            <person name="Walter F."/>
            <person name="Albersmeier A."/>
            <person name="Kalinowski J."/>
            <person name="Ruckert C."/>
        </authorList>
    </citation>
    <scope>NUCLEOTIDE SEQUENCE</scope>
    <source>
        <strain evidence="2">VKM Ac-1958</strain>
    </source>
</reference>
<evidence type="ECO:0000256" key="1">
    <source>
        <dbReference type="SAM" id="Phobius"/>
    </source>
</evidence>
<organism evidence="2 3">
    <name type="scientific">Microbacterium keratanolyticum</name>
    <dbReference type="NCBI Taxonomy" id="67574"/>
    <lineage>
        <taxon>Bacteria</taxon>
        <taxon>Bacillati</taxon>
        <taxon>Actinomycetota</taxon>
        <taxon>Actinomycetes</taxon>
        <taxon>Micrococcales</taxon>
        <taxon>Microbacteriaceae</taxon>
        <taxon>Microbacterium</taxon>
    </lineage>
</organism>
<keyword evidence="1" id="KW-0472">Membrane</keyword>
<feature type="transmembrane region" description="Helical" evidence="1">
    <location>
        <begin position="45"/>
        <end position="67"/>
    </location>
</feature>
<protein>
    <submittedName>
        <fullName evidence="2">Uncharacterized protein</fullName>
    </submittedName>
</protein>
<gene>
    <name evidence="2" type="ORF">GCM10017596_16340</name>
</gene>
<keyword evidence="1" id="KW-1133">Transmembrane helix</keyword>
<comment type="caution">
    <text evidence="2">The sequence shown here is derived from an EMBL/GenBank/DDBJ whole genome shotgun (WGS) entry which is preliminary data.</text>
</comment>
<dbReference type="Proteomes" id="UP001142325">
    <property type="component" value="Unassembled WGS sequence"/>
</dbReference>
<dbReference type="InterPro" id="IPR046231">
    <property type="entry name" value="DUF6264"/>
</dbReference>